<gene>
    <name evidence="1" type="ORF">JCM21142_104409</name>
</gene>
<evidence type="ECO:0000313" key="2">
    <source>
        <dbReference type="Proteomes" id="UP000019402"/>
    </source>
</evidence>
<comment type="caution">
    <text evidence="1">The sequence shown here is derived from an EMBL/GenBank/DDBJ whole genome shotgun (WGS) entry which is preliminary data.</text>
</comment>
<protein>
    <submittedName>
        <fullName evidence="1">Uncharacterized protein</fullName>
    </submittedName>
</protein>
<accession>W7YTA9</accession>
<reference evidence="1 2" key="1">
    <citation type="journal article" date="2014" name="Genome Announc.">
        <title>Draft Genome Sequence of Cytophaga fermentans JCM 21142T, a Facultative Anaerobe Isolated from Marine Mud.</title>
        <authorList>
            <person name="Starns D."/>
            <person name="Oshima K."/>
            <person name="Suda W."/>
            <person name="Iino T."/>
            <person name="Yuki M."/>
            <person name="Inoue J."/>
            <person name="Kitamura K."/>
            <person name="Iida T."/>
            <person name="Darby A."/>
            <person name="Hattori M."/>
            <person name="Ohkuma M."/>
        </authorList>
    </citation>
    <scope>NUCLEOTIDE SEQUENCE [LARGE SCALE GENOMIC DNA]</scope>
    <source>
        <strain evidence="1 2">JCM 21142</strain>
    </source>
</reference>
<dbReference type="STRING" id="869213.GCA_000517085_01376"/>
<keyword evidence="2" id="KW-1185">Reference proteome</keyword>
<proteinExistence type="predicted"/>
<name>W7YTA9_9BACT</name>
<dbReference type="Proteomes" id="UP000019402">
    <property type="component" value="Unassembled WGS sequence"/>
</dbReference>
<organism evidence="1 2">
    <name type="scientific">Saccharicrinis fermentans DSM 9555 = JCM 21142</name>
    <dbReference type="NCBI Taxonomy" id="869213"/>
    <lineage>
        <taxon>Bacteria</taxon>
        <taxon>Pseudomonadati</taxon>
        <taxon>Bacteroidota</taxon>
        <taxon>Bacteroidia</taxon>
        <taxon>Marinilabiliales</taxon>
        <taxon>Marinilabiliaceae</taxon>
        <taxon>Saccharicrinis</taxon>
    </lineage>
</organism>
<dbReference type="EMBL" id="BAMD01000105">
    <property type="protein sequence ID" value="GAF05664.1"/>
    <property type="molecule type" value="Genomic_DNA"/>
</dbReference>
<evidence type="ECO:0000313" key="1">
    <source>
        <dbReference type="EMBL" id="GAF05664.1"/>
    </source>
</evidence>
<sequence length="52" mass="6335">MVIMTYLRQQTLPKLQSNYFKFTVQNTKQLTFKRKTLIHKIRCENGIQFENI</sequence>
<dbReference type="AlphaFoldDB" id="W7YTA9"/>